<dbReference type="PANTHER" id="PTHR46797">
    <property type="entry name" value="HTH-TYPE TRANSCRIPTIONAL REGULATOR"/>
    <property type="match status" value="1"/>
</dbReference>
<name>A0A449H4G7_NOCFR</name>
<accession>A0A449H4G7</accession>
<dbReference type="SMART" id="SM00530">
    <property type="entry name" value="HTH_XRE"/>
    <property type="match status" value="1"/>
</dbReference>
<dbReference type="PROSITE" id="PS50943">
    <property type="entry name" value="HTH_CROC1"/>
    <property type="match status" value="1"/>
</dbReference>
<evidence type="ECO:0000256" key="1">
    <source>
        <dbReference type="ARBA" id="ARBA00023125"/>
    </source>
</evidence>
<feature type="domain" description="HTH cro/C1-type" evidence="2">
    <location>
        <begin position="13"/>
        <end position="68"/>
    </location>
</feature>
<dbReference type="Gene3D" id="1.10.260.40">
    <property type="entry name" value="lambda repressor-like DNA-binding domains"/>
    <property type="match status" value="1"/>
</dbReference>
<dbReference type="GO" id="GO:0003677">
    <property type="term" value="F:DNA binding"/>
    <property type="evidence" value="ECO:0007669"/>
    <property type="project" value="UniProtKB-KW"/>
</dbReference>
<proteinExistence type="predicted"/>
<dbReference type="CDD" id="cd00093">
    <property type="entry name" value="HTH_XRE"/>
    <property type="match status" value="1"/>
</dbReference>
<reference evidence="3" key="1">
    <citation type="submission" date="2019-02" db="EMBL/GenBank/DDBJ databases">
        <authorList>
            <consortium name="Pathogen Informatics"/>
        </authorList>
    </citation>
    <scope>NUCLEOTIDE SEQUENCE</scope>
    <source>
        <strain evidence="3">3012STDY6733949</strain>
    </source>
</reference>
<evidence type="ECO:0000259" key="2">
    <source>
        <dbReference type="PROSITE" id="PS50943"/>
    </source>
</evidence>
<dbReference type="EMBL" id="CAACYE010000005">
    <property type="protein sequence ID" value="VFA85986.1"/>
    <property type="molecule type" value="Genomic_DNA"/>
</dbReference>
<dbReference type="PANTHER" id="PTHR46797:SF1">
    <property type="entry name" value="METHYLPHOSPHONATE SYNTHASE"/>
    <property type="match status" value="1"/>
</dbReference>
<dbReference type="GO" id="GO:0005829">
    <property type="term" value="C:cytosol"/>
    <property type="evidence" value="ECO:0007669"/>
    <property type="project" value="TreeGrafter"/>
</dbReference>
<sequence>MNEIPPNEVGRRVREIRLWRGLSLEAAAGLAGISYGYLGRLERGEQALTNRRTLEHIAQALRVAPSEFNGQPWEPGGAMTSEAHAGLLAIESALEICELGEDPGGGLREWPALEADLAKAEQLREATDYAAVCALAPRLLIELHAAYVRRPDLRPQVLVGLIRCYYPLATTAKRLGVRGLPIMMVKAAQSCAEELAAPAWIGFASWLRGIVSGAMSREQQYRRSIATADRIGSHLGDPEVAQAYGMIHLSAALAAAVQRDRYTAETHLAEAASVAARLDEEIGAFGRLWFGRTNVDVWRASIGLELGDGVAAVQRAAHVAVDAIPSPSRRANYYAEAGCALLAEPRYQDRGVELLVKAESLAPQQVRSDIFVRDAVAGKLRSARRDAAGRELRGLAWRLGIAPESPPLRP</sequence>
<dbReference type="Pfam" id="PF13560">
    <property type="entry name" value="HTH_31"/>
    <property type="match status" value="1"/>
</dbReference>
<protein>
    <submittedName>
        <fullName evidence="3">Anaerobic benzoate catabolism transcriptional regulator</fullName>
    </submittedName>
</protein>
<gene>
    <name evidence="3" type="ORF">NCTC1935_03836</name>
</gene>
<dbReference type="InterPro" id="IPR010982">
    <property type="entry name" value="Lambda_DNA-bd_dom_sf"/>
</dbReference>
<keyword evidence="1" id="KW-0238">DNA-binding</keyword>
<organism evidence="3">
    <name type="scientific">Nocardia farcinica</name>
    <dbReference type="NCBI Taxonomy" id="37329"/>
    <lineage>
        <taxon>Bacteria</taxon>
        <taxon>Bacillati</taxon>
        <taxon>Actinomycetota</taxon>
        <taxon>Actinomycetes</taxon>
        <taxon>Mycobacteriales</taxon>
        <taxon>Nocardiaceae</taxon>
        <taxon>Nocardia</taxon>
    </lineage>
</organism>
<dbReference type="GO" id="GO:0003700">
    <property type="term" value="F:DNA-binding transcription factor activity"/>
    <property type="evidence" value="ECO:0007669"/>
    <property type="project" value="TreeGrafter"/>
</dbReference>
<dbReference type="InterPro" id="IPR001387">
    <property type="entry name" value="Cro/C1-type_HTH"/>
</dbReference>
<dbReference type="SUPFAM" id="SSF47413">
    <property type="entry name" value="lambda repressor-like DNA-binding domains"/>
    <property type="match status" value="1"/>
</dbReference>
<dbReference type="InterPro" id="IPR050807">
    <property type="entry name" value="TransReg_Diox_bact_type"/>
</dbReference>
<evidence type="ECO:0000313" key="3">
    <source>
        <dbReference type="EMBL" id="VFA85986.1"/>
    </source>
</evidence>
<dbReference type="AlphaFoldDB" id="A0A449H4G7"/>